<dbReference type="OrthoDB" id="193716at2759"/>
<keyword evidence="1" id="KW-0378">Hydrolase</keyword>
<protein>
    <submittedName>
        <fullName evidence="1">DEAD-box ATP-dependent RNA helicase</fullName>
    </submittedName>
</protein>
<reference evidence="1" key="1">
    <citation type="submission" date="2022-05" db="EMBL/GenBank/DDBJ databases">
        <title>The Musa troglodytarum L. genome provides insights into the mechanism of non-climacteric behaviour and enrichment of carotenoids.</title>
        <authorList>
            <person name="Wang J."/>
        </authorList>
    </citation>
    <scope>NUCLEOTIDE SEQUENCE</scope>
    <source>
        <tissue evidence="1">Leaf</tissue>
    </source>
</reference>
<dbReference type="Proteomes" id="UP001055439">
    <property type="component" value="Chromosome 7"/>
</dbReference>
<dbReference type="GO" id="GO:0004386">
    <property type="term" value="F:helicase activity"/>
    <property type="evidence" value="ECO:0007669"/>
    <property type="project" value="UniProtKB-KW"/>
</dbReference>
<dbReference type="AlphaFoldDB" id="A0A9E7KJC9"/>
<dbReference type="EMBL" id="CP097509">
    <property type="protein sequence ID" value="URE17570.1"/>
    <property type="molecule type" value="Genomic_DNA"/>
</dbReference>
<organism evidence="1 2">
    <name type="scientific">Musa troglodytarum</name>
    <name type="common">fe'i banana</name>
    <dbReference type="NCBI Taxonomy" id="320322"/>
    <lineage>
        <taxon>Eukaryota</taxon>
        <taxon>Viridiplantae</taxon>
        <taxon>Streptophyta</taxon>
        <taxon>Embryophyta</taxon>
        <taxon>Tracheophyta</taxon>
        <taxon>Spermatophyta</taxon>
        <taxon>Magnoliopsida</taxon>
        <taxon>Liliopsida</taxon>
        <taxon>Zingiberales</taxon>
        <taxon>Musaceae</taxon>
        <taxon>Musa</taxon>
    </lineage>
</organism>
<dbReference type="InterPro" id="IPR027417">
    <property type="entry name" value="P-loop_NTPase"/>
</dbReference>
<accession>A0A9E7KJC9</accession>
<name>A0A9E7KJC9_9LILI</name>
<keyword evidence="1" id="KW-0547">Nucleotide-binding</keyword>
<dbReference type="SUPFAM" id="SSF52540">
    <property type="entry name" value="P-loop containing nucleoside triphosphate hydrolases"/>
    <property type="match status" value="1"/>
</dbReference>
<dbReference type="Gene3D" id="3.40.50.300">
    <property type="entry name" value="P-loop containing nucleotide triphosphate hydrolases"/>
    <property type="match status" value="1"/>
</dbReference>
<sequence>MMSRRKLTVCADKEPYIHRLGRTGRKGQEGIGCLMSAPWEDFFLSSIKDSPITKAPLPTLDNKYLNHFLYY</sequence>
<keyword evidence="2" id="KW-1185">Reference proteome</keyword>
<gene>
    <name evidence="1" type="ORF">MUK42_11444</name>
</gene>
<proteinExistence type="predicted"/>
<keyword evidence="1" id="KW-0067">ATP-binding</keyword>
<keyword evidence="1" id="KW-0347">Helicase</keyword>
<evidence type="ECO:0000313" key="2">
    <source>
        <dbReference type="Proteomes" id="UP001055439"/>
    </source>
</evidence>
<evidence type="ECO:0000313" key="1">
    <source>
        <dbReference type="EMBL" id="URE17570.1"/>
    </source>
</evidence>